<dbReference type="EMBL" id="CH476615">
    <property type="protein sequence ID" value="EEP75355.1"/>
    <property type="molecule type" value="Genomic_DNA"/>
</dbReference>
<dbReference type="OMA" id="HTHAIMT"/>
<dbReference type="KEGG" id="ure:UREG_00201"/>
<protein>
    <submittedName>
        <fullName evidence="1">Uncharacterized protein</fullName>
    </submittedName>
</protein>
<dbReference type="GeneID" id="8444851"/>
<dbReference type="Proteomes" id="UP000002058">
    <property type="component" value="Unassembled WGS sequence"/>
</dbReference>
<dbReference type="InParanoid" id="C4JKW8"/>
<organism evidence="1 2">
    <name type="scientific">Uncinocarpus reesii (strain UAMH 1704)</name>
    <dbReference type="NCBI Taxonomy" id="336963"/>
    <lineage>
        <taxon>Eukaryota</taxon>
        <taxon>Fungi</taxon>
        <taxon>Dikarya</taxon>
        <taxon>Ascomycota</taxon>
        <taxon>Pezizomycotina</taxon>
        <taxon>Eurotiomycetes</taxon>
        <taxon>Eurotiomycetidae</taxon>
        <taxon>Onygenales</taxon>
        <taxon>Onygenaceae</taxon>
        <taxon>Uncinocarpus</taxon>
    </lineage>
</organism>
<dbReference type="OrthoDB" id="4211163at2759"/>
<accession>C4JKW8</accession>
<dbReference type="VEuPathDB" id="FungiDB:UREG_00201"/>
<evidence type="ECO:0000313" key="1">
    <source>
        <dbReference type="EMBL" id="EEP75355.1"/>
    </source>
</evidence>
<proteinExistence type="predicted"/>
<reference evidence="2" key="1">
    <citation type="journal article" date="2009" name="Genome Res.">
        <title>Comparative genomic analyses of the human fungal pathogens Coccidioides and their relatives.</title>
        <authorList>
            <person name="Sharpton T.J."/>
            <person name="Stajich J.E."/>
            <person name="Rounsley S.D."/>
            <person name="Gardner M.J."/>
            <person name="Wortman J.R."/>
            <person name="Jordar V.S."/>
            <person name="Maiti R."/>
            <person name="Kodira C.D."/>
            <person name="Neafsey D.E."/>
            <person name="Zeng Q."/>
            <person name="Hung C.-Y."/>
            <person name="McMahan C."/>
            <person name="Muszewska A."/>
            <person name="Grynberg M."/>
            <person name="Mandel M.A."/>
            <person name="Kellner E.M."/>
            <person name="Barker B.M."/>
            <person name="Galgiani J.N."/>
            <person name="Orbach M.J."/>
            <person name="Kirkland T.N."/>
            <person name="Cole G.T."/>
            <person name="Henn M.R."/>
            <person name="Birren B.W."/>
            <person name="Taylor J.W."/>
        </authorList>
    </citation>
    <scope>NUCLEOTIDE SEQUENCE [LARGE SCALE GENOMIC DNA]</scope>
    <source>
        <strain evidence="2">UAMH 1704</strain>
    </source>
</reference>
<dbReference type="RefSeq" id="XP_002540688.1">
    <property type="nucleotide sequence ID" value="XM_002540642.1"/>
</dbReference>
<dbReference type="AlphaFoldDB" id="C4JKW8"/>
<gene>
    <name evidence="1" type="ORF">UREG_00201</name>
</gene>
<dbReference type="eggNOG" id="ENOG502T9YS">
    <property type="taxonomic scope" value="Eukaryota"/>
</dbReference>
<evidence type="ECO:0000313" key="2">
    <source>
        <dbReference type="Proteomes" id="UP000002058"/>
    </source>
</evidence>
<keyword evidence="2" id="KW-1185">Reference proteome</keyword>
<name>C4JKW8_UNCRE</name>
<sequence length="141" mass="16525">MKDQTIKKLMVKQFVKSKFKKYHKHQMLVAHEKQKTEEKKKHNEEIKIELAVHSIAVCIQTHTHAIMTALEVKIMTHGHNCLAAADLLKNEMEKKMKTFQSHLQTLLNEKMLSSSEKMNKKKFEIVISSDEVKKNEKKKND</sequence>
<dbReference type="HOGENOM" id="CLU_1826731_0_0_1"/>